<dbReference type="Gene3D" id="3.90.850.10">
    <property type="entry name" value="Fumarylacetoacetase-like, C-terminal domain"/>
    <property type="match status" value="1"/>
</dbReference>
<dbReference type="SUPFAM" id="SSF56529">
    <property type="entry name" value="FAH"/>
    <property type="match status" value="1"/>
</dbReference>
<dbReference type="GO" id="GO:0016787">
    <property type="term" value="F:hydrolase activity"/>
    <property type="evidence" value="ECO:0007669"/>
    <property type="project" value="UniProtKB-KW"/>
</dbReference>
<name>A0ABV5EGE2_9ACTN</name>
<organism evidence="1 2">
    <name type="scientific">Streptomyces broussonetiae</name>
    <dbReference type="NCBI Taxonomy" id="2686304"/>
    <lineage>
        <taxon>Bacteria</taxon>
        <taxon>Bacillati</taxon>
        <taxon>Actinomycetota</taxon>
        <taxon>Actinomycetes</taxon>
        <taxon>Kitasatosporales</taxon>
        <taxon>Streptomycetaceae</taxon>
        <taxon>Streptomyces</taxon>
    </lineage>
</organism>
<reference evidence="1 2" key="1">
    <citation type="submission" date="2024-01" db="EMBL/GenBank/DDBJ databases">
        <title>Genome mining of biosynthetic gene clusters to explore secondary metabolites of Streptomyces sp.</title>
        <authorList>
            <person name="Baig A."/>
            <person name="Ajitkumar Shintre N."/>
            <person name="Kumar H."/>
            <person name="Anbarasu A."/>
            <person name="Ramaiah S."/>
        </authorList>
    </citation>
    <scope>NUCLEOTIDE SEQUENCE [LARGE SCALE GENOMIC DNA]</scope>
    <source>
        <strain evidence="1 2">A57</strain>
    </source>
</reference>
<dbReference type="RefSeq" id="WP_376734507.1">
    <property type="nucleotide sequence ID" value="NZ_JAYMRP010000025.1"/>
</dbReference>
<dbReference type="InterPro" id="IPR036663">
    <property type="entry name" value="Fumarylacetoacetase_C_sf"/>
</dbReference>
<protein>
    <submittedName>
        <fullName evidence="1">Fumarylacetoacetate (FAA) hydrolase</fullName>
    </submittedName>
</protein>
<keyword evidence="2" id="KW-1185">Reference proteome</keyword>
<accession>A0ABV5EGE2</accession>
<comment type="caution">
    <text evidence="1">The sequence shown here is derived from an EMBL/GenBank/DDBJ whole genome shotgun (WGS) entry which is preliminary data.</text>
</comment>
<keyword evidence="1" id="KW-0378">Hydrolase</keyword>
<evidence type="ECO:0000313" key="1">
    <source>
        <dbReference type="EMBL" id="MFB8775932.1"/>
    </source>
</evidence>
<sequence length="300" mass="32423">MSDPILFEALYQGERHVGFDRPEPGRKQTLYRVADGGLAAAFIATDGSADAVRAAVTEGAETVTVTAGDTAVRPLPPLLPTASGNALLSGFMGTHRKKWDGKTAPEGEFTPPKWFFKGFGDWIRLPGETLHVPGEPVALIEEPEVALVYVNDADGTPHYAGYTFGNDLCDIGLHRRDPGYNPYCKLCDTALAPWLFLGEPPASVSGRVTIERDGATAWEGGFDCGGDALYFRVRDMARHLFSFPAVRRPGLVNYVLLGADEASFHDGFRITDGDRISIDVKSHGVAFDNAVRYVSPAPLP</sequence>
<evidence type="ECO:0000313" key="2">
    <source>
        <dbReference type="Proteomes" id="UP001585080"/>
    </source>
</evidence>
<dbReference type="EMBL" id="JAYMRP010000025">
    <property type="protein sequence ID" value="MFB8775932.1"/>
    <property type="molecule type" value="Genomic_DNA"/>
</dbReference>
<dbReference type="Proteomes" id="UP001585080">
    <property type="component" value="Unassembled WGS sequence"/>
</dbReference>
<proteinExistence type="predicted"/>
<gene>
    <name evidence="1" type="ORF">VSS16_24855</name>
</gene>